<evidence type="ECO:0000313" key="2">
    <source>
        <dbReference type="EMBL" id="SHL96335.1"/>
    </source>
</evidence>
<accession>A0A1M7EWY5</accession>
<dbReference type="RefSeq" id="WP_073288290.1">
    <property type="nucleotide sequence ID" value="NZ_FRAS01000027.1"/>
</dbReference>
<dbReference type="EMBL" id="FRAS01000027">
    <property type="protein sequence ID" value="SHL96335.1"/>
    <property type="molecule type" value="Genomic_DNA"/>
</dbReference>
<dbReference type="Proteomes" id="UP000183947">
    <property type="component" value="Unassembled WGS sequence"/>
</dbReference>
<dbReference type="Pfam" id="PF13619">
    <property type="entry name" value="KTSC"/>
    <property type="match status" value="1"/>
</dbReference>
<proteinExistence type="predicted"/>
<organism evidence="2 3">
    <name type="scientific">Hymenobacter psychrotolerans DSM 18569</name>
    <dbReference type="NCBI Taxonomy" id="1121959"/>
    <lineage>
        <taxon>Bacteria</taxon>
        <taxon>Pseudomonadati</taxon>
        <taxon>Bacteroidota</taxon>
        <taxon>Cytophagia</taxon>
        <taxon>Cytophagales</taxon>
        <taxon>Hymenobacteraceae</taxon>
        <taxon>Hymenobacter</taxon>
    </lineage>
</organism>
<keyword evidence="3" id="KW-1185">Reference proteome</keyword>
<evidence type="ECO:0000259" key="1">
    <source>
        <dbReference type="Pfam" id="PF13619"/>
    </source>
</evidence>
<reference evidence="3" key="1">
    <citation type="submission" date="2016-11" db="EMBL/GenBank/DDBJ databases">
        <authorList>
            <person name="Varghese N."/>
            <person name="Submissions S."/>
        </authorList>
    </citation>
    <scope>NUCLEOTIDE SEQUENCE [LARGE SCALE GENOMIC DNA]</scope>
    <source>
        <strain evidence="3">DSM 18569</strain>
    </source>
</reference>
<evidence type="ECO:0000313" key="3">
    <source>
        <dbReference type="Proteomes" id="UP000183947"/>
    </source>
</evidence>
<gene>
    <name evidence="2" type="ORF">SAMN02746009_03707</name>
</gene>
<dbReference type="OrthoDB" id="8450910at2"/>
<dbReference type="InterPro" id="IPR025309">
    <property type="entry name" value="KTSC_dom"/>
</dbReference>
<dbReference type="STRING" id="1121959.SAMN02746009_03707"/>
<dbReference type="AlphaFoldDB" id="A0A1M7EWY5"/>
<feature type="domain" description="KTSC" evidence="1">
    <location>
        <begin position="8"/>
        <end position="64"/>
    </location>
</feature>
<protein>
    <submittedName>
        <fullName evidence="2">KTSC domain-containing protein</fullName>
    </submittedName>
</protein>
<sequence>MERARVRSSNISSIGYEVNSQTLEVEFQSGSVYQYSRVPESIYEALMDARSHGAYFNDHVRDNYSTLQVR</sequence>
<name>A0A1M7EWY5_9BACT</name>